<evidence type="ECO:0000313" key="1">
    <source>
        <dbReference type="EMBL" id="APA84268.1"/>
    </source>
</evidence>
<dbReference type="EMBL" id="CP017561">
    <property type="protein sequence ID" value="APA84268.1"/>
    <property type="molecule type" value="Genomic_DNA"/>
</dbReference>
<proteinExistence type="predicted"/>
<organism evidence="1">
    <name type="scientific">Paraburkholderia sprentiae WSM5005</name>
    <dbReference type="NCBI Taxonomy" id="754502"/>
    <lineage>
        <taxon>Bacteria</taxon>
        <taxon>Pseudomonadati</taxon>
        <taxon>Pseudomonadota</taxon>
        <taxon>Betaproteobacteria</taxon>
        <taxon>Burkholderiales</taxon>
        <taxon>Burkholderiaceae</taxon>
        <taxon>Paraburkholderia</taxon>
    </lineage>
</organism>
<sequence>MHRLGSPFSHRWPEKCAHLTAHPSIFRESKPGLKPGGRSVWLFASIAFKSATIGLHAAFSPLRQIDLQIVRPARRATLAPILRYSRCHADRLGMDIGARSCSIVRRARILRGMIGWRGGLPAP</sequence>
<dbReference type="STRING" id="754502.BJG93_01780"/>
<dbReference type="AlphaFoldDB" id="A0A1I9YD85"/>
<accession>A0A1I9YD85</accession>
<gene>
    <name evidence="1" type="ORF">BJG93_01780</name>
</gene>
<reference evidence="1" key="1">
    <citation type="submission" date="2016-09" db="EMBL/GenBank/DDBJ databases">
        <title>The Complete Genome of Burkholderia sprentiae wsm5005.</title>
        <authorList>
            <person name="De Meyer S."/>
            <person name="Wang P."/>
            <person name="Terpolilli J."/>
        </authorList>
    </citation>
    <scope>NUCLEOTIDE SEQUENCE [LARGE SCALE GENOMIC DNA]</scope>
    <source>
        <strain evidence="1">WSM5005</strain>
    </source>
</reference>
<protein>
    <submittedName>
        <fullName evidence="1">Uncharacterized protein</fullName>
    </submittedName>
</protein>
<name>A0A1I9YD85_9BURK</name>